<evidence type="ECO:0000313" key="7">
    <source>
        <dbReference type="EMBL" id="RWS15957.1"/>
    </source>
</evidence>
<dbReference type="STRING" id="1965070.A0A3S3QYL9"/>
<keyword evidence="3" id="KW-0393">Immunoglobulin domain</keyword>
<dbReference type="InterPro" id="IPR003599">
    <property type="entry name" value="Ig_sub"/>
</dbReference>
<organism evidence="7 8">
    <name type="scientific">Dinothrombium tinctorium</name>
    <dbReference type="NCBI Taxonomy" id="1965070"/>
    <lineage>
        <taxon>Eukaryota</taxon>
        <taxon>Metazoa</taxon>
        <taxon>Ecdysozoa</taxon>
        <taxon>Arthropoda</taxon>
        <taxon>Chelicerata</taxon>
        <taxon>Arachnida</taxon>
        <taxon>Acari</taxon>
        <taxon>Acariformes</taxon>
        <taxon>Trombidiformes</taxon>
        <taxon>Prostigmata</taxon>
        <taxon>Anystina</taxon>
        <taxon>Parasitengona</taxon>
        <taxon>Trombidioidea</taxon>
        <taxon>Trombidiidae</taxon>
        <taxon>Dinothrombium</taxon>
    </lineage>
</organism>
<comment type="caution">
    <text evidence="7">The sequence shown here is derived from an EMBL/GenBank/DDBJ whole genome shotgun (WGS) entry which is preliminary data.</text>
</comment>
<evidence type="ECO:0000256" key="2">
    <source>
        <dbReference type="ARBA" id="ARBA00023157"/>
    </source>
</evidence>
<evidence type="ECO:0000259" key="4">
    <source>
        <dbReference type="PROSITE" id="PS50835"/>
    </source>
</evidence>
<accession>A0A3S3QYL9</accession>
<dbReference type="Gene3D" id="2.60.40.10">
    <property type="entry name" value="Immunoglobulins"/>
    <property type="match status" value="1"/>
</dbReference>
<dbReference type="SMART" id="SM00409">
    <property type="entry name" value="IG"/>
    <property type="match status" value="1"/>
</dbReference>
<dbReference type="GO" id="GO:0008046">
    <property type="term" value="F:axon guidance receptor activity"/>
    <property type="evidence" value="ECO:0007669"/>
    <property type="project" value="TreeGrafter"/>
</dbReference>
<keyword evidence="2" id="KW-1015">Disulfide bond</keyword>
<dbReference type="EMBL" id="NCKU01000332">
    <property type="protein sequence ID" value="RWS15957.1"/>
    <property type="molecule type" value="Genomic_DNA"/>
</dbReference>
<dbReference type="InterPro" id="IPR050958">
    <property type="entry name" value="Cell_Adh-Cytoskel_Orgn"/>
</dbReference>
<dbReference type="PANTHER" id="PTHR45080">
    <property type="entry name" value="CONTACTIN 5"/>
    <property type="match status" value="1"/>
</dbReference>
<reference evidence="7 8" key="1">
    <citation type="journal article" date="2018" name="Gigascience">
        <title>Genomes of trombidid mites reveal novel predicted allergens and laterally-transferred genes associated with secondary metabolism.</title>
        <authorList>
            <person name="Dong X."/>
            <person name="Chaisiri K."/>
            <person name="Xia D."/>
            <person name="Armstrong S.D."/>
            <person name="Fang Y."/>
            <person name="Donnelly M.J."/>
            <person name="Kadowaki T."/>
            <person name="McGarry J.W."/>
            <person name="Darby A.C."/>
            <person name="Makepeace B.L."/>
        </authorList>
    </citation>
    <scope>NUCLEOTIDE SEQUENCE [LARGE SCALE GENOMIC DNA]</scope>
    <source>
        <strain evidence="7">UoL-WK</strain>
    </source>
</reference>
<reference evidence="7" key="2">
    <citation type="submission" date="2018-11" db="EMBL/GenBank/DDBJ databases">
        <title>Trombidioid mite genomics.</title>
        <authorList>
            <person name="Dong X."/>
        </authorList>
    </citation>
    <scope>NUCLEOTIDE SEQUENCE</scope>
    <source>
        <strain evidence="7">UoL-WK</strain>
    </source>
</reference>
<protein>
    <recommendedName>
        <fullName evidence="4">Ig-like domain-containing protein</fullName>
    </recommendedName>
</protein>
<dbReference type="InterPro" id="IPR003598">
    <property type="entry name" value="Ig_sub2"/>
</dbReference>
<dbReference type="SMART" id="SM00408">
    <property type="entry name" value="IGc2"/>
    <property type="match status" value="1"/>
</dbReference>
<evidence type="ECO:0000313" key="8">
    <source>
        <dbReference type="Proteomes" id="UP000285301"/>
    </source>
</evidence>
<evidence type="ECO:0000256" key="3">
    <source>
        <dbReference type="ARBA" id="ARBA00023319"/>
    </source>
</evidence>
<dbReference type="GO" id="GO:0005886">
    <property type="term" value="C:plasma membrane"/>
    <property type="evidence" value="ECO:0007669"/>
    <property type="project" value="TreeGrafter"/>
</dbReference>
<sequence length="143" mass="16374">MEVQMHDTKVNTAPRITTPYKEYSAVVGDDLQISCIAQSKPVPSYSWLKEDIDVSTIISLSSQRPLHSFRSLLYLPNIKLRDEGIYICVANNSLGEDRRRFKVTVVGECVEQRYAKSLASKSSFKKQKEMNFFGFQSMKEIKI</sequence>
<dbReference type="InterPro" id="IPR013783">
    <property type="entry name" value="Ig-like_fold"/>
</dbReference>
<dbReference type="GO" id="GO:0050808">
    <property type="term" value="P:synapse organization"/>
    <property type="evidence" value="ECO:0007669"/>
    <property type="project" value="TreeGrafter"/>
</dbReference>
<dbReference type="InterPro" id="IPR007110">
    <property type="entry name" value="Ig-like_dom"/>
</dbReference>
<evidence type="ECO:0000313" key="6">
    <source>
        <dbReference type="EMBL" id="RWS15712.1"/>
    </source>
</evidence>
<proteinExistence type="predicted"/>
<dbReference type="FunFam" id="2.60.40.10:FF:000032">
    <property type="entry name" value="palladin isoform X1"/>
    <property type="match status" value="1"/>
</dbReference>
<keyword evidence="1" id="KW-0732">Signal</keyword>
<dbReference type="SUPFAM" id="SSF48726">
    <property type="entry name" value="Immunoglobulin"/>
    <property type="match status" value="1"/>
</dbReference>
<dbReference type="InterPro" id="IPR036179">
    <property type="entry name" value="Ig-like_dom_sf"/>
</dbReference>
<dbReference type="GO" id="GO:0007156">
    <property type="term" value="P:homophilic cell adhesion via plasma membrane adhesion molecules"/>
    <property type="evidence" value="ECO:0007669"/>
    <property type="project" value="TreeGrafter"/>
</dbReference>
<gene>
    <name evidence="7" type="ORF">B4U79_17892</name>
    <name evidence="6" type="ORF">B4U79_17900</name>
    <name evidence="5" type="ORF">B4U79_17901</name>
</gene>
<dbReference type="EMBL" id="NCKU01000382">
    <property type="protein sequence ID" value="RWS15712.1"/>
    <property type="molecule type" value="Genomic_DNA"/>
</dbReference>
<dbReference type="PROSITE" id="PS50835">
    <property type="entry name" value="IG_LIKE"/>
    <property type="match status" value="1"/>
</dbReference>
<evidence type="ECO:0000313" key="5">
    <source>
        <dbReference type="EMBL" id="RWS15709.1"/>
    </source>
</evidence>
<dbReference type="GO" id="GO:0043025">
    <property type="term" value="C:neuronal cell body"/>
    <property type="evidence" value="ECO:0007669"/>
    <property type="project" value="TreeGrafter"/>
</dbReference>
<dbReference type="GO" id="GO:0030424">
    <property type="term" value="C:axon"/>
    <property type="evidence" value="ECO:0007669"/>
    <property type="project" value="TreeGrafter"/>
</dbReference>
<keyword evidence="8" id="KW-1185">Reference proteome</keyword>
<dbReference type="PANTHER" id="PTHR45080:SF8">
    <property type="entry name" value="IG-LIKE DOMAIN-CONTAINING PROTEIN"/>
    <property type="match status" value="1"/>
</dbReference>
<name>A0A3S3QYL9_9ACAR</name>
<dbReference type="OrthoDB" id="6481371at2759"/>
<dbReference type="Proteomes" id="UP000285301">
    <property type="component" value="Unassembled WGS sequence"/>
</dbReference>
<feature type="domain" description="Ig-like" evidence="4">
    <location>
        <begin position="14"/>
        <end position="104"/>
    </location>
</feature>
<evidence type="ECO:0000256" key="1">
    <source>
        <dbReference type="ARBA" id="ARBA00022729"/>
    </source>
</evidence>
<dbReference type="EMBL" id="NCKU01000383">
    <property type="protein sequence ID" value="RWS15709.1"/>
    <property type="molecule type" value="Genomic_DNA"/>
</dbReference>
<dbReference type="Pfam" id="PF13927">
    <property type="entry name" value="Ig_3"/>
    <property type="match status" value="1"/>
</dbReference>
<dbReference type="AlphaFoldDB" id="A0A3S3QYL9"/>